<feature type="domain" description="Phosphatidylinositol-specific phospholipase C X" evidence="2">
    <location>
        <begin position="49"/>
        <end position="222"/>
    </location>
</feature>
<dbReference type="GO" id="GO:0006629">
    <property type="term" value="P:lipid metabolic process"/>
    <property type="evidence" value="ECO:0007669"/>
    <property type="project" value="InterPro"/>
</dbReference>
<dbReference type="OrthoDB" id="1046782at2759"/>
<gene>
    <name evidence="3" type="ORF">ACAOBT_LOCUS15989</name>
</gene>
<evidence type="ECO:0000256" key="1">
    <source>
        <dbReference type="SAM" id="MobiDB-lite"/>
    </source>
</evidence>
<dbReference type="EMBL" id="CAKOFQ010006955">
    <property type="protein sequence ID" value="CAH1984238.1"/>
    <property type="molecule type" value="Genomic_DNA"/>
</dbReference>
<dbReference type="InterPro" id="IPR000909">
    <property type="entry name" value="PLipase_C_PInositol-sp_X_dom"/>
</dbReference>
<dbReference type="AlphaFoldDB" id="A0A9P0KYP4"/>
<evidence type="ECO:0000259" key="2">
    <source>
        <dbReference type="SMART" id="SM00148"/>
    </source>
</evidence>
<protein>
    <recommendedName>
        <fullName evidence="2">Phosphatidylinositol-specific phospholipase C X domain-containing protein</fullName>
    </recommendedName>
</protein>
<dbReference type="InterPro" id="IPR042158">
    <property type="entry name" value="PLCXD1/2/3"/>
</dbReference>
<dbReference type="SUPFAM" id="SSF51695">
    <property type="entry name" value="PLC-like phosphodiesterases"/>
    <property type="match status" value="1"/>
</dbReference>
<dbReference type="CDD" id="cd08616">
    <property type="entry name" value="PI-PLCXD1c"/>
    <property type="match status" value="1"/>
</dbReference>
<proteinExistence type="predicted"/>
<dbReference type="PANTHER" id="PTHR13593:SF113">
    <property type="entry name" value="SI:DKEY-266F7.9"/>
    <property type="match status" value="1"/>
</dbReference>
<dbReference type="PROSITE" id="PS50007">
    <property type="entry name" value="PIPLC_X_DOMAIN"/>
    <property type="match status" value="1"/>
</dbReference>
<reference evidence="3" key="1">
    <citation type="submission" date="2022-03" db="EMBL/GenBank/DDBJ databases">
        <authorList>
            <person name="Sayadi A."/>
        </authorList>
    </citation>
    <scope>NUCLEOTIDE SEQUENCE</scope>
</reference>
<sequence>MQNHCRHQTGNKSSSGCLPDPYPENPDAMADDGDLAMNLEFWMTNLPQKLKSVPVIHLAIPGSHDSFTSSITMKSRIAPDADNIIKKMSWLGPLLKYFMVNWSRTQSLSAMEQLEKGIRYFDLRIATKRNTNDLYIVHGLYADKVQNVLDTIVSFLESHPQEIVILDCQHFYAFEHSDHERLMQMFNKTFGTKLLPYSDHIEYVTLEYMILQYRYQVIAVYRSDAARFGQPMFWPSCSFPNPWPNTVSTTKLFAVLDYGLKNRKPNNSYISQCILTPSYGFIITHLFSTLKQKCATDFEKQKLDWIDHQKPGETGMNVVITDFVELSDCKYVKDVINLNELLLNMKSSDTVVTTLDEYAK</sequence>
<accession>A0A9P0KYP4</accession>
<dbReference type="GO" id="GO:0008081">
    <property type="term" value="F:phosphoric diester hydrolase activity"/>
    <property type="evidence" value="ECO:0007669"/>
    <property type="project" value="InterPro"/>
</dbReference>
<keyword evidence="4" id="KW-1185">Reference proteome</keyword>
<dbReference type="Gene3D" id="3.20.20.190">
    <property type="entry name" value="Phosphatidylinositol (PI) phosphodiesterase"/>
    <property type="match status" value="1"/>
</dbReference>
<dbReference type="Proteomes" id="UP001152888">
    <property type="component" value="Unassembled WGS sequence"/>
</dbReference>
<dbReference type="Pfam" id="PF00388">
    <property type="entry name" value="PI-PLC-X"/>
    <property type="match status" value="1"/>
</dbReference>
<name>A0A9P0KYP4_ACAOB</name>
<dbReference type="SMART" id="SM00148">
    <property type="entry name" value="PLCXc"/>
    <property type="match status" value="1"/>
</dbReference>
<comment type="caution">
    <text evidence="3">The sequence shown here is derived from an EMBL/GenBank/DDBJ whole genome shotgun (WGS) entry which is preliminary data.</text>
</comment>
<organism evidence="3 4">
    <name type="scientific">Acanthoscelides obtectus</name>
    <name type="common">Bean weevil</name>
    <name type="synonym">Bruchus obtectus</name>
    <dbReference type="NCBI Taxonomy" id="200917"/>
    <lineage>
        <taxon>Eukaryota</taxon>
        <taxon>Metazoa</taxon>
        <taxon>Ecdysozoa</taxon>
        <taxon>Arthropoda</taxon>
        <taxon>Hexapoda</taxon>
        <taxon>Insecta</taxon>
        <taxon>Pterygota</taxon>
        <taxon>Neoptera</taxon>
        <taxon>Endopterygota</taxon>
        <taxon>Coleoptera</taxon>
        <taxon>Polyphaga</taxon>
        <taxon>Cucujiformia</taxon>
        <taxon>Chrysomeloidea</taxon>
        <taxon>Chrysomelidae</taxon>
        <taxon>Bruchinae</taxon>
        <taxon>Bruchini</taxon>
        <taxon>Acanthoscelides</taxon>
    </lineage>
</organism>
<dbReference type="PANTHER" id="PTHR13593">
    <property type="match status" value="1"/>
</dbReference>
<dbReference type="InterPro" id="IPR051057">
    <property type="entry name" value="PI-PLC_domain"/>
</dbReference>
<evidence type="ECO:0000313" key="4">
    <source>
        <dbReference type="Proteomes" id="UP001152888"/>
    </source>
</evidence>
<dbReference type="InterPro" id="IPR017946">
    <property type="entry name" value="PLC-like_Pdiesterase_TIM-brl"/>
</dbReference>
<feature type="region of interest" description="Disordered" evidence="1">
    <location>
        <begin position="1"/>
        <end position="29"/>
    </location>
</feature>
<evidence type="ECO:0000313" key="3">
    <source>
        <dbReference type="EMBL" id="CAH1984238.1"/>
    </source>
</evidence>